<name>A0ABQ1N5V5_9BACT</name>
<keyword evidence="3" id="KW-1133">Transmembrane helix</keyword>
<protein>
    <recommendedName>
        <fullName evidence="4">DUF4349 domain-containing protein</fullName>
    </recommendedName>
</protein>
<proteinExistence type="predicted"/>
<keyword evidence="3" id="KW-0472">Membrane</keyword>
<dbReference type="Proteomes" id="UP000635885">
    <property type="component" value="Unassembled WGS sequence"/>
</dbReference>
<dbReference type="Pfam" id="PF14257">
    <property type="entry name" value="DUF4349"/>
    <property type="match status" value="1"/>
</dbReference>
<evidence type="ECO:0000259" key="4">
    <source>
        <dbReference type="Pfam" id="PF14257"/>
    </source>
</evidence>
<accession>A0ABQ1N5V5</accession>
<feature type="compositionally biased region" description="Polar residues" evidence="2">
    <location>
        <begin position="1"/>
        <end position="15"/>
    </location>
</feature>
<feature type="coiled-coil region" evidence="1">
    <location>
        <begin position="168"/>
        <end position="195"/>
    </location>
</feature>
<evidence type="ECO:0000256" key="3">
    <source>
        <dbReference type="SAM" id="Phobius"/>
    </source>
</evidence>
<feature type="domain" description="DUF4349" evidence="4">
    <location>
        <begin position="52"/>
        <end position="258"/>
    </location>
</feature>
<feature type="region of interest" description="Disordered" evidence="2">
    <location>
        <begin position="1"/>
        <end position="20"/>
    </location>
</feature>
<reference evidence="6" key="1">
    <citation type="journal article" date="2019" name="Int. J. Syst. Evol. Microbiol.">
        <title>The Global Catalogue of Microorganisms (GCM) 10K type strain sequencing project: providing services to taxonomists for standard genome sequencing and annotation.</title>
        <authorList>
            <consortium name="The Broad Institute Genomics Platform"/>
            <consortium name="The Broad Institute Genome Sequencing Center for Infectious Disease"/>
            <person name="Wu L."/>
            <person name="Ma J."/>
        </authorList>
    </citation>
    <scope>NUCLEOTIDE SEQUENCE [LARGE SCALE GENOMIC DNA]</scope>
    <source>
        <strain evidence="6">CGMCC 1.12479</strain>
    </source>
</reference>
<feature type="transmembrane region" description="Helical" evidence="3">
    <location>
        <begin position="237"/>
        <end position="258"/>
    </location>
</feature>
<keyword evidence="1" id="KW-0175">Coiled coil</keyword>
<gene>
    <name evidence="5" type="ORF">GCM10010993_30000</name>
</gene>
<evidence type="ECO:0000256" key="1">
    <source>
        <dbReference type="SAM" id="Coils"/>
    </source>
</evidence>
<sequence>MIFSCGQNFSDSGTSEIGHDGENFEELLDIPLTEQPPPPPPPKNISANEISRKLIKSGRLELESKNFQKDRQVILDYLGKFGGYVEQENENNSEFRKTLFLTIRIPSNSFDSMFILSTAVGRKVINRSVNVEDATLRYLDLEASIESSKALENRYREILKQANSIKDILEIEKSLNSIRAEIDLYESRFRNLSSKISYSSLEIILSENVTVAENPDLGYLNKLINSFGYGWKGLGQFLLGIVSIWPFILVAGLIGFLIRRRIKKK</sequence>
<keyword evidence="3" id="KW-0812">Transmembrane</keyword>
<dbReference type="EMBL" id="BMFD01000013">
    <property type="protein sequence ID" value="GGC49496.1"/>
    <property type="molecule type" value="Genomic_DNA"/>
</dbReference>
<comment type="caution">
    <text evidence="5">The sequence shown here is derived from an EMBL/GenBank/DDBJ whole genome shotgun (WGS) entry which is preliminary data.</text>
</comment>
<evidence type="ECO:0000313" key="6">
    <source>
        <dbReference type="Proteomes" id="UP000635885"/>
    </source>
</evidence>
<keyword evidence="6" id="KW-1185">Reference proteome</keyword>
<dbReference type="InterPro" id="IPR025645">
    <property type="entry name" value="DUF4349"/>
</dbReference>
<evidence type="ECO:0000256" key="2">
    <source>
        <dbReference type="SAM" id="MobiDB-lite"/>
    </source>
</evidence>
<organism evidence="5 6">
    <name type="scientific">Belliella aquatica</name>
    <dbReference type="NCBI Taxonomy" id="1323734"/>
    <lineage>
        <taxon>Bacteria</taxon>
        <taxon>Pseudomonadati</taxon>
        <taxon>Bacteroidota</taxon>
        <taxon>Cytophagia</taxon>
        <taxon>Cytophagales</taxon>
        <taxon>Cyclobacteriaceae</taxon>
        <taxon>Belliella</taxon>
    </lineage>
</organism>
<evidence type="ECO:0000313" key="5">
    <source>
        <dbReference type="EMBL" id="GGC49496.1"/>
    </source>
</evidence>